<dbReference type="PANTHER" id="PTHR31793">
    <property type="entry name" value="4-HYDROXYBENZOYL-COA THIOESTERASE FAMILY MEMBER"/>
    <property type="match status" value="1"/>
</dbReference>
<evidence type="ECO:0000313" key="1">
    <source>
        <dbReference type="EMBL" id="EEZ72013.1"/>
    </source>
</evidence>
<dbReference type="SUPFAM" id="SSF54637">
    <property type="entry name" value="Thioesterase/thiol ester dehydrase-isomerase"/>
    <property type="match status" value="1"/>
</dbReference>
<dbReference type="Gene3D" id="3.10.129.10">
    <property type="entry name" value="Hotdog Thioesterase"/>
    <property type="match status" value="1"/>
</dbReference>
<dbReference type="InterPro" id="IPR050563">
    <property type="entry name" value="4-hydroxybenzoyl-CoA_TE"/>
</dbReference>
<comment type="caution">
    <text evidence="1">The sequence shown here is derived from an EMBL/GenBank/DDBJ whole genome shotgun (WGS) entry which is preliminary data.</text>
</comment>
<accession>D0W2G6</accession>
<dbReference type="CDD" id="cd00586">
    <property type="entry name" value="4HBT"/>
    <property type="match status" value="1"/>
</dbReference>
<dbReference type="Pfam" id="PF13279">
    <property type="entry name" value="4HBT_2"/>
    <property type="match status" value="1"/>
</dbReference>
<proteinExistence type="predicted"/>
<dbReference type="GO" id="GO:0047617">
    <property type="term" value="F:fatty acyl-CoA hydrolase activity"/>
    <property type="evidence" value="ECO:0007669"/>
    <property type="project" value="TreeGrafter"/>
</dbReference>
<organism evidence="1 2">
    <name type="scientific">Neisseria cinerea ATCC 14685</name>
    <dbReference type="NCBI Taxonomy" id="546262"/>
    <lineage>
        <taxon>Bacteria</taxon>
        <taxon>Pseudomonadati</taxon>
        <taxon>Pseudomonadota</taxon>
        <taxon>Betaproteobacteria</taxon>
        <taxon>Neisseriales</taxon>
        <taxon>Neisseriaceae</taxon>
        <taxon>Neisseria</taxon>
    </lineage>
</organism>
<dbReference type="Proteomes" id="UP000003294">
    <property type="component" value="Unassembled WGS sequence"/>
</dbReference>
<keyword evidence="1" id="KW-0378">Hydrolase</keyword>
<dbReference type="EMBL" id="ACDY02000004">
    <property type="protein sequence ID" value="EEZ72013.1"/>
    <property type="molecule type" value="Genomic_DNA"/>
</dbReference>
<dbReference type="AlphaFoldDB" id="D0W2G6"/>
<reference evidence="1 2" key="1">
    <citation type="submission" date="2009-10" db="EMBL/GenBank/DDBJ databases">
        <authorList>
            <person name="Weinstock G."/>
            <person name="Sodergren E."/>
            <person name="Clifton S."/>
            <person name="Fulton L."/>
            <person name="Fulton B."/>
            <person name="Courtney L."/>
            <person name="Fronick C."/>
            <person name="Harrison M."/>
            <person name="Strong C."/>
            <person name="Farmer C."/>
            <person name="Delahaunty K."/>
            <person name="Markovic C."/>
            <person name="Hall O."/>
            <person name="Minx P."/>
            <person name="Tomlinson C."/>
            <person name="Mitreva M."/>
            <person name="Nelson J."/>
            <person name="Hou S."/>
            <person name="Wollam A."/>
            <person name="Pepin K.H."/>
            <person name="Johnson M."/>
            <person name="Bhonagiri V."/>
            <person name="Nash W.E."/>
            <person name="Warren W."/>
            <person name="Chinwalla A."/>
            <person name="Mardis E.R."/>
            <person name="Wilson R.K."/>
        </authorList>
    </citation>
    <scope>NUCLEOTIDE SEQUENCE [LARGE SCALE GENOMIC DNA]</scope>
    <source>
        <strain evidence="1 2">ATCC 14685</strain>
    </source>
</reference>
<gene>
    <name evidence="1" type="ORF">NEICINOT_03849</name>
</gene>
<protein>
    <submittedName>
        <fullName evidence="1">Acyl-CoA thioester hydrolase, YbgC/YbaW family</fullName>
    </submittedName>
</protein>
<dbReference type="PANTHER" id="PTHR31793:SF24">
    <property type="entry name" value="LONG-CHAIN ACYL-COA THIOESTERASE FADM"/>
    <property type="match status" value="1"/>
</dbReference>
<dbReference type="OrthoDB" id="9799036at2"/>
<dbReference type="RefSeq" id="WP_003676060.1">
    <property type="nucleotide sequence ID" value="NZ_ACDY02000004.1"/>
</dbReference>
<sequence>MKLTVRNYHLDGYGHVNNARYLEFLEEARWAFFEERGLLHELSDLMLIVARIDIRYSRPAVEGDVLQFSCRLKTPGMRRIVLTQTITLSNGKTAAEADITLMPVSAKTQRTVSLPVTLAHALEDLSE</sequence>
<dbReference type="STRING" id="546262.NEICINOT_03849"/>
<dbReference type="InterPro" id="IPR029069">
    <property type="entry name" value="HotDog_dom_sf"/>
</dbReference>
<name>D0W2G6_NEICI</name>
<evidence type="ECO:0000313" key="2">
    <source>
        <dbReference type="Proteomes" id="UP000003294"/>
    </source>
</evidence>
<dbReference type="eggNOG" id="COG0824">
    <property type="taxonomic scope" value="Bacteria"/>
</dbReference>